<evidence type="ECO:0000313" key="2">
    <source>
        <dbReference type="Proteomes" id="UP000607559"/>
    </source>
</evidence>
<dbReference type="Proteomes" id="UP000607559">
    <property type="component" value="Unassembled WGS sequence"/>
</dbReference>
<dbReference type="RefSeq" id="WP_188933920.1">
    <property type="nucleotide sequence ID" value="NZ_BMJC01000003.1"/>
</dbReference>
<name>A0A8J2UEY6_9BACT</name>
<sequence>MKQLFSVMLFMGFVSVSMGQLKAKVKCPDFYVDVLDGTVNGIKPNYTQNEIKEKFPCFTSAEDESNEAKCGGGIFFKDKGIMFYTKRKYVEVGPKLIGKTSIPLLGTKRGTLFRTLGNPKIKDDLWDAFEMQYGTLVLHYDVAGAAGKVKYFQFSTLGSDGLNLCE</sequence>
<keyword evidence="2" id="KW-1185">Reference proteome</keyword>
<evidence type="ECO:0000313" key="1">
    <source>
        <dbReference type="EMBL" id="GGB08265.1"/>
    </source>
</evidence>
<reference evidence="1" key="2">
    <citation type="submission" date="2020-09" db="EMBL/GenBank/DDBJ databases">
        <authorList>
            <person name="Sun Q."/>
            <person name="Zhou Y."/>
        </authorList>
    </citation>
    <scope>NUCLEOTIDE SEQUENCE</scope>
    <source>
        <strain evidence="1">CGMCC 1.15448</strain>
    </source>
</reference>
<protein>
    <submittedName>
        <fullName evidence="1">Uncharacterized protein</fullName>
    </submittedName>
</protein>
<accession>A0A8J2UEY6</accession>
<comment type="caution">
    <text evidence="1">The sequence shown here is derived from an EMBL/GenBank/DDBJ whole genome shotgun (WGS) entry which is preliminary data.</text>
</comment>
<organism evidence="1 2">
    <name type="scientific">Puia dinghuensis</name>
    <dbReference type="NCBI Taxonomy" id="1792502"/>
    <lineage>
        <taxon>Bacteria</taxon>
        <taxon>Pseudomonadati</taxon>
        <taxon>Bacteroidota</taxon>
        <taxon>Chitinophagia</taxon>
        <taxon>Chitinophagales</taxon>
        <taxon>Chitinophagaceae</taxon>
        <taxon>Puia</taxon>
    </lineage>
</organism>
<dbReference type="AlphaFoldDB" id="A0A8J2UEY6"/>
<reference evidence="1" key="1">
    <citation type="journal article" date="2014" name="Int. J. Syst. Evol. Microbiol.">
        <title>Complete genome sequence of Corynebacterium casei LMG S-19264T (=DSM 44701T), isolated from a smear-ripened cheese.</title>
        <authorList>
            <consortium name="US DOE Joint Genome Institute (JGI-PGF)"/>
            <person name="Walter F."/>
            <person name="Albersmeier A."/>
            <person name="Kalinowski J."/>
            <person name="Ruckert C."/>
        </authorList>
    </citation>
    <scope>NUCLEOTIDE SEQUENCE</scope>
    <source>
        <strain evidence="1">CGMCC 1.15448</strain>
    </source>
</reference>
<dbReference type="EMBL" id="BMJC01000003">
    <property type="protein sequence ID" value="GGB08265.1"/>
    <property type="molecule type" value="Genomic_DNA"/>
</dbReference>
<proteinExistence type="predicted"/>
<gene>
    <name evidence="1" type="ORF">GCM10011511_34790</name>
</gene>